<keyword evidence="3" id="KW-1185">Reference proteome</keyword>
<comment type="caution">
    <text evidence="2">The sequence shown here is derived from an EMBL/GenBank/DDBJ whole genome shotgun (WGS) entry which is preliminary data.</text>
</comment>
<sequence length="282" mass="32635">MADNTKDGCRLQQIKDEIHSIFSKLGFVHCTRERFKLREELAARRQKKLIVRRNRQKYLEEAALREMELIQELDRERTNEAEREIERQRLLEVERAKTRELRYNLDMERERQIQRDLQRELEQVESGVRTSRRDFSSNPNNRPRERYRERENGRMGGEGSLRPSSRGQDGATSQTSTSTNLGASVPSLVLTGSRTFSGQPPTILQPRERPDERGMVYEDNYEGSRDSGDASSVGDPDVVSSLDTGGGFASGPRQGRGSKSRQIVERRERDGRREGKWERKHS</sequence>
<dbReference type="OrthoDB" id="1739806at2759"/>
<feature type="compositionally biased region" description="Basic and acidic residues" evidence="1">
    <location>
        <begin position="206"/>
        <end position="228"/>
    </location>
</feature>
<dbReference type="Proteomes" id="UP000652761">
    <property type="component" value="Unassembled WGS sequence"/>
</dbReference>
<dbReference type="EMBL" id="NMUH01003286">
    <property type="protein sequence ID" value="MQM04803.1"/>
    <property type="molecule type" value="Genomic_DNA"/>
</dbReference>
<proteinExistence type="predicted"/>
<feature type="compositionally biased region" description="Polar residues" evidence="1">
    <location>
        <begin position="162"/>
        <end position="182"/>
    </location>
</feature>
<feature type="compositionally biased region" description="Basic and acidic residues" evidence="1">
    <location>
        <begin position="262"/>
        <end position="282"/>
    </location>
</feature>
<dbReference type="PANTHER" id="PTHR35833:SF1">
    <property type="entry name" value="GALACTOSE-BINDING DOMAIN-CONTAINING PROTEIN"/>
    <property type="match status" value="1"/>
</dbReference>
<feature type="compositionally biased region" description="Polar residues" evidence="1">
    <location>
        <begin position="190"/>
        <end position="202"/>
    </location>
</feature>
<dbReference type="AlphaFoldDB" id="A0A843W111"/>
<accession>A0A843W111</accession>
<organism evidence="2 3">
    <name type="scientific">Colocasia esculenta</name>
    <name type="common">Wild taro</name>
    <name type="synonym">Arum esculentum</name>
    <dbReference type="NCBI Taxonomy" id="4460"/>
    <lineage>
        <taxon>Eukaryota</taxon>
        <taxon>Viridiplantae</taxon>
        <taxon>Streptophyta</taxon>
        <taxon>Embryophyta</taxon>
        <taxon>Tracheophyta</taxon>
        <taxon>Spermatophyta</taxon>
        <taxon>Magnoliopsida</taxon>
        <taxon>Liliopsida</taxon>
        <taxon>Araceae</taxon>
        <taxon>Aroideae</taxon>
        <taxon>Colocasieae</taxon>
        <taxon>Colocasia</taxon>
    </lineage>
</organism>
<evidence type="ECO:0000313" key="3">
    <source>
        <dbReference type="Proteomes" id="UP000652761"/>
    </source>
</evidence>
<protein>
    <submittedName>
        <fullName evidence="2">Uncharacterized protein</fullName>
    </submittedName>
</protein>
<evidence type="ECO:0000256" key="1">
    <source>
        <dbReference type="SAM" id="MobiDB-lite"/>
    </source>
</evidence>
<feature type="compositionally biased region" description="Basic and acidic residues" evidence="1">
    <location>
        <begin position="142"/>
        <end position="153"/>
    </location>
</feature>
<name>A0A843W111_COLES</name>
<feature type="region of interest" description="Disordered" evidence="1">
    <location>
        <begin position="122"/>
        <end position="282"/>
    </location>
</feature>
<reference evidence="2" key="1">
    <citation type="submission" date="2017-07" db="EMBL/GenBank/DDBJ databases">
        <title>Taro Niue Genome Assembly and Annotation.</title>
        <authorList>
            <person name="Atibalentja N."/>
            <person name="Keating K."/>
            <person name="Fields C.J."/>
        </authorList>
    </citation>
    <scope>NUCLEOTIDE SEQUENCE</scope>
    <source>
        <strain evidence="2">Niue_2</strain>
        <tissue evidence="2">Leaf</tissue>
    </source>
</reference>
<gene>
    <name evidence="2" type="ORF">Taro_037613</name>
</gene>
<dbReference type="PANTHER" id="PTHR35833">
    <property type="entry name" value="GALACTOSE-BINDING DOMAIN-LIKE, ARMADILLO-TYPE FOLD PROTEIN-RELATED"/>
    <property type="match status" value="1"/>
</dbReference>
<evidence type="ECO:0000313" key="2">
    <source>
        <dbReference type="EMBL" id="MQM04803.1"/>
    </source>
</evidence>